<dbReference type="Gene3D" id="3.40.50.2000">
    <property type="entry name" value="Glycogen Phosphorylase B"/>
    <property type="match status" value="1"/>
</dbReference>
<dbReference type="RefSeq" id="WP_239795394.1">
    <property type="nucleotide sequence ID" value="NZ_OU912926.1"/>
</dbReference>
<proteinExistence type="inferred from homology"/>
<feature type="domain" description="O-GlcNAc transferase C-terminal" evidence="9">
    <location>
        <begin position="349"/>
        <end position="498"/>
    </location>
</feature>
<dbReference type="SUPFAM" id="SSF81901">
    <property type="entry name" value="HCP-like"/>
    <property type="match status" value="1"/>
</dbReference>
<keyword evidence="7 8" id="KW-0802">TPR repeat</keyword>
<keyword evidence="4" id="KW-0328">Glycosyltransferase</keyword>
<dbReference type="EC" id="2.4.1.255" evidence="3"/>
<evidence type="ECO:0000256" key="4">
    <source>
        <dbReference type="ARBA" id="ARBA00022676"/>
    </source>
</evidence>
<dbReference type="Pfam" id="PF13844">
    <property type="entry name" value="Glyco_transf_41"/>
    <property type="match status" value="2"/>
</dbReference>
<evidence type="ECO:0000256" key="3">
    <source>
        <dbReference type="ARBA" id="ARBA00011970"/>
    </source>
</evidence>
<dbReference type="InterPro" id="IPR019734">
    <property type="entry name" value="TPR_rpt"/>
</dbReference>
<reference evidence="10 11" key="1">
    <citation type="submission" date="2021-10" db="EMBL/GenBank/DDBJ databases">
        <authorList>
            <person name="Koch H."/>
        </authorList>
    </citation>
    <scope>NUCLEOTIDE SEQUENCE [LARGE SCALE GENOMIC DNA]</scope>
    <source>
        <strain evidence="10">6680</strain>
    </source>
</reference>
<dbReference type="PANTHER" id="PTHR44366">
    <property type="entry name" value="UDP-N-ACETYLGLUCOSAMINE--PEPTIDE N-ACETYLGLUCOSAMINYLTRANSFERASE 110 KDA SUBUNIT"/>
    <property type="match status" value="1"/>
</dbReference>
<keyword evidence="11" id="KW-1185">Reference proteome</keyword>
<organism evidence="10 11">
    <name type="scientific">Candidatus Nitrotoga arctica</name>
    <dbReference type="NCBI Taxonomy" id="453162"/>
    <lineage>
        <taxon>Bacteria</taxon>
        <taxon>Pseudomonadati</taxon>
        <taxon>Pseudomonadota</taxon>
        <taxon>Betaproteobacteria</taxon>
        <taxon>Nitrosomonadales</taxon>
        <taxon>Gallionellaceae</taxon>
        <taxon>Candidatus Nitrotoga</taxon>
    </lineage>
</organism>
<evidence type="ECO:0000256" key="8">
    <source>
        <dbReference type="PROSITE-ProRule" id="PRU00339"/>
    </source>
</evidence>
<dbReference type="SUPFAM" id="SSF53756">
    <property type="entry name" value="UDP-Glycosyltransferase/glycogen phosphorylase"/>
    <property type="match status" value="1"/>
</dbReference>
<feature type="domain" description="O-GlcNAc transferase C-terminal" evidence="9">
    <location>
        <begin position="515"/>
        <end position="688"/>
    </location>
</feature>
<protein>
    <recommendedName>
        <fullName evidence="3">protein O-GlcNAc transferase</fullName>
        <ecNumber evidence="3">2.4.1.255</ecNumber>
    </recommendedName>
</protein>
<evidence type="ECO:0000256" key="6">
    <source>
        <dbReference type="ARBA" id="ARBA00022737"/>
    </source>
</evidence>
<comment type="similarity">
    <text evidence="2">Belongs to the glycosyltransferase 41 family. O-GlcNAc transferase subfamily.</text>
</comment>
<dbReference type="Pfam" id="PF13181">
    <property type="entry name" value="TPR_8"/>
    <property type="match status" value="1"/>
</dbReference>
<dbReference type="Pfam" id="PF13414">
    <property type="entry name" value="TPR_11"/>
    <property type="match status" value="1"/>
</dbReference>
<dbReference type="InterPro" id="IPR029489">
    <property type="entry name" value="OGT/SEC/SPY_C"/>
</dbReference>
<evidence type="ECO:0000313" key="11">
    <source>
        <dbReference type="Proteomes" id="UP000839052"/>
    </source>
</evidence>
<gene>
    <name evidence="10" type="ORF">NTG6680_0026</name>
</gene>
<dbReference type="InterPro" id="IPR037919">
    <property type="entry name" value="OGT"/>
</dbReference>
<evidence type="ECO:0000256" key="1">
    <source>
        <dbReference type="ARBA" id="ARBA00004922"/>
    </source>
</evidence>
<dbReference type="Proteomes" id="UP000839052">
    <property type="component" value="Chromosome"/>
</dbReference>
<feature type="repeat" description="TPR" evidence="8">
    <location>
        <begin position="186"/>
        <end position="219"/>
    </location>
</feature>
<dbReference type="InterPro" id="IPR011990">
    <property type="entry name" value="TPR-like_helical_dom_sf"/>
</dbReference>
<feature type="repeat" description="TPR" evidence="8">
    <location>
        <begin position="84"/>
        <end position="117"/>
    </location>
</feature>
<evidence type="ECO:0000313" key="10">
    <source>
        <dbReference type="EMBL" id="CAG9931279.1"/>
    </source>
</evidence>
<evidence type="ECO:0000259" key="9">
    <source>
        <dbReference type="Pfam" id="PF13844"/>
    </source>
</evidence>
<dbReference type="Gene3D" id="3.40.50.11380">
    <property type="match status" value="1"/>
</dbReference>
<dbReference type="PROSITE" id="PS50293">
    <property type="entry name" value="TPR_REGION"/>
    <property type="match status" value="1"/>
</dbReference>
<feature type="repeat" description="TPR" evidence="8">
    <location>
        <begin position="50"/>
        <end position="83"/>
    </location>
</feature>
<evidence type="ECO:0000256" key="7">
    <source>
        <dbReference type="ARBA" id="ARBA00022803"/>
    </source>
</evidence>
<evidence type="ECO:0000256" key="5">
    <source>
        <dbReference type="ARBA" id="ARBA00022679"/>
    </source>
</evidence>
<dbReference type="Gene3D" id="1.25.40.10">
    <property type="entry name" value="Tetratricopeptide repeat domain"/>
    <property type="match status" value="3"/>
</dbReference>
<dbReference type="Pfam" id="PF13432">
    <property type="entry name" value="TPR_16"/>
    <property type="match status" value="1"/>
</dbReference>
<feature type="repeat" description="TPR" evidence="8">
    <location>
        <begin position="220"/>
        <end position="253"/>
    </location>
</feature>
<feature type="repeat" description="TPR" evidence="8">
    <location>
        <begin position="16"/>
        <end position="49"/>
    </location>
</feature>
<dbReference type="PANTHER" id="PTHR44366:SF1">
    <property type="entry name" value="UDP-N-ACETYLGLUCOSAMINE--PEPTIDE N-ACETYLGLUCOSAMINYLTRANSFERASE 110 KDA SUBUNIT"/>
    <property type="match status" value="1"/>
</dbReference>
<dbReference type="SMART" id="SM00028">
    <property type="entry name" value="TPR"/>
    <property type="match status" value="7"/>
</dbReference>
<dbReference type="PROSITE" id="PS50005">
    <property type="entry name" value="TPR"/>
    <property type="match status" value="7"/>
</dbReference>
<evidence type="ECO:0000256" key="2">
    <source>
        <dbReference type="ARBA" id="ARBA00005386"/>
    </source>
</evidence>
<keyword evidence="5" id="KW-0808">Transferase</keyword>
<feature type="repeat" description="TPR" evidence="8">
    <location>
        <begin position="118"/>
        <end position="151"/>
    </location>
</feature>
<dbReference type="EMBL" id="OU912926">
    <property type="protein sequence ID" value="CAG9931279.1"/>
    <property type="molecule type" value="Genomic_DNA"/>
</dbReference>
<name>A0ABN8AHP0_9PROT</name>
<sequence length="726" mass="81858">MQNENQSIPIGTPTHPEVLYQLGLKTFSSKNFEQAANYFNQAIQADSKQPHYWLALGLVSQAQGKFDEAAGYFCKALELNPNFARAYYQLGTLYQIKGSLHEAAANFSLALKFLPDFPQAWNNLGSVLNLQGKIDEATVAFCEAVRLKPDYVLAYNNLGSAYQSQARICEAESCYRKSIELQPDNIYAHFGLGHALMVQWKMEEAEKVLRRALFLDPGNIPVLNNLAYSLKEQSKHVEAASVYQHALSLKPNGLKAFIGAHLMLPAIYSNAIELFAVRKRYTEGLKTLRGNTENFLEIESKELLSGLNWTNFYLAYQGQDDKSMQVEYAHFVADILRVAAPDLMQPLKQDPTVSQRRLRIGFLSSFMRDCTVGSYFKSWVTSLDRGMFEIYCYHIGHIQDQVTQEFAHASDCYKHLAGDVEHVGRQIKKDQLDILIYPEVGMDQGAFVLAAMRLAPIQCAAWGHPVTTGHANMDYFFSSALMEPENAQAHYSEQLILLEGIGTCYLKPVLPSPAKRSDFSLPEERVLYLCPQSLYKIHPDNDRLMLEILARNKNAVLVFFQATDMSITRAFMKRLGNVFDESRMEKSGQIKMLPRMAHENYLRVNMLCDVMLDTLHWSGGNTTLDALACGLPVVTMPGEFMRGRQSYGMLKCMGLNELIAHDDKDYVEIATRLGTDSAWHQQVVQHINTSSDVIFAVETPLRQMEQFFAAALNARPLSSPSDNNCN</sequence>
<feature type="repeat" description="TPR" evidence="8">
    <location>
        <begin position="152"/>
        <end position="185"/>
    </location>
</feature>
<keyword evidence="6" id="KW-0677">Repeat</keyword>
<accession>A0ABN8AHP0</accession>
<comment type="pathway">
    <text evidence="1">Protein modification; protein glycosylation.</text>
</comment>